<evidence type="ECO:0000313" key="3">
    <source>
        <dbReference type="Proteomes" id="UP000682733"/>
    </source>
</evidence>
<evidence type="ECO:0000313" key="1">
    <source>
        <dbReference type="EMBL" id="CAF1436217.1"/>
    </source>
</evidence>
<dbReference type="EMBL" id="CAJOBA010050342">
    <property type="protein sequence ID" value="CAF4233438.1"/>
    <property type="molecule type" value="Genomic_DNA"/>
</dbReference>
<dbReference type="Proteomes" id="UP000677228">
    <property type="component" value="Unassembled WGS sequence"/>
</dbReference>
<dbReference type="AlphaFoldDB" id="A0A8S2SPN2"/>
<accession>A0A8S2SPN2</accession>
<comment type="caution">
    <text evidence="2">The sequence shown here is derived from an EMBL/GenBank/DDBJ whole genome shotgun (WGS) entry which is preliminary data.</text>
</comment>
<dbReference type="EMBL" id="CAJNOK010028552">
    <property type="protein sequence ID" value="CAF1436217.1"/>
    <property type="molecule type" value="Genomic_DNA"/>
</dbReference>
<gene>
    <name evidence="1" type="ORF">OVA965_LOCUS34253</name>
    <name evidence="2" type="ORF">TMI583_LOCUS35167</name>
</gene>
<organism evidence="2 3">
    <name type="scientific">Didymodactylos carnosus</name>
    <dbReference type="NCBI Taxonomy" id="1234261"/>
    <lineage>
        <taxon>Eukaryota</taxon>
        <taxon>Metazoa</taxon>
        <taxon>Spiralia</taxon>
        <taxon>Gnathifera</taxon>
        <taxon>Rotifera</taxon>
        <taxon>Eurotatoria</taxon>
        <taxon>Bdelloidea</taxon>
        <taxon>Philodinida</taxon>
        <taxon>Philodinidae</taxon>
        <taxon>Didymodactylos</taxon>
    </lineage>
</organism>
<name>A0A8S2SPN2_9BILA</name>
<reference evidence="2" key="1">
    <citation type="submission" date="2021-02" db="EMBL/GenBank/DDBJ databases">
        <authorList>
            <person name="Nowell W R."/>
        </authorList>
    </citation>
    <scope>NUCLEOTIDE SEQUENCE</scope>
</reference>
<sequence length="171" mass="19720">MGRYCPCGAVLLRASSVRRLGSPLFRMFMSMRVLDALPAKTKVCNKCRQPYAYSKRCNLEFESVFDRIEKDFAGEAEDDQVEDMDIRFDSLPTNKSEKGSQTVAEDYEQYDKGSQTVTEIFEPMVYYISNELHDIISYGKELGELHCFGQFRLKQEDFSLAKGFQGRWKGI</sequence>
<dbReference type="Proteomes" id="UP000682733">
    <property type="component" value="Unassembled WGS sequence"/>
</dbReference>
<protein>
    <submittedName>
        <fullName evidence="2">Uncharacterized protein</fullName>
    </submittedName>
</protein>
<evidence type="ECO:0000313" key="2">
    <source>
        <dbReference type="EMBL" id="CAF4233438.1"/>
    </source>
</evidence>
<proteinExistence type="predicted"/>